<reference evidence="11 12" key="2">
    <citation type="submission" date="2024-05" db="EMBL/GenBank/DDBJ databases">
        <authorList>
            <person name="Chen Y."/>
            <person name="Shah S."/>
            <person name="Dougan E. K."/>
            <person name="Thang M."/>
            <person name="Chan C."/>
        </authorList>
    </citation>
    <scope>NUCLEOTIDE SEQUENCE [LARGE SCALE GENOMIC DNA]</scope>
</reference>
<evidence type="ECO:0000313" key="10">
    <source>
        <dbReference type="EMBL" id="CAI4000261.1"/>
    </source>
</evidence>
<keyword evidence="5" id="KW-0175">Coiled coil</keyword>
<proteinExistence type="predicted"/>
<feature type="region of interest" description="Disordered" evidence="6">
    <location>
        <begin position="266"/>
        <end position="291"/>
    </location>
</feature>
<dbReference type="EMBL" id="CAMXCT010002760">
    <property type="protein sequence ID" value="CAI4000261.1"/>
    <property type="molecule type" value="Genomic_DNA"/>
</dbReference>
<sequence>MEGSMAGAVSSTPSVAAASAAIVRDRDLPPTFDGGDPLMFKRYQKDLELWQFETELPKSKHGVKMLRQLTGTARAVADELSVPDITAEDGASRIMARLKEHFAPYLESALPRAFERAIYAEHRKGKESIQDYVIRMDAAFKELEEEGVKMNDTVKGYVVFRHASLTQVQEDQVTTWTAGSYEREKVIKALRKLEKVTRDQKSKSYITEEGGGEAYETDEAFGSFEEEDPDYVWIGDGDLNEIYDEEDLQHALATYQEVRKAIRDQRTNRQSWGKGKGKDTRRFPGPFKNRSDAGARRIHVDMLKLRTKCARCGQVGHWAKECQGQPDTYAKNRAASSGASTMSGKSGFFSASVEKGASVLWEGHGNAVITLGRFLRKAEKVVEVQEKQFCGIATQPELGVVDTAAQSGLIGHATTSVMDFGSQGWSLPDEAKAAGLKDHEFRECDDPHAAMIGIKSNNDEAMMHSDPERALLNWKLVGSKMVKQMHRQEDQAGEEAVWQQGGYAAGSWQSPFPEAEERPFMEQFHYMSSQVPMDKHDKYAAQIQNGLFLGLRKCAKKPTADAERCTHPKMSLAGAGNGVQKEVWCQECHARWKVASTVPKSIKHKEKQAPCTPPRSLSQATNISSPCPMTPSSDMMANIPEEIRCHRQLPASRLTVKKEGPTRGRHFYKCPRQVCSLFMWDPLEVSILRSQMPPMPKQHTQEQARGSQEAAQEVRRLREELKAKETQVQHMQQEVQATQEMAKEVSTEAITQHQEAMMRQQQLHHTQIQHMQEQVLWMTAVAGEERMDKAFNDTAFQQQIAEQTAELRKEIYVEVMKELPEEDYLDEVDGVLKKGCRKRLVRAMQSPKFAEVYSEPRVTAEAHKQGHSTGGAYDIKTGYDFNQRSDRERCFRKLEEEDPDVLVLSPPCGPFSILQELNIGRMGKSRAVLMIQEGLVHLEFAARLYEWQVRRGKIAIFEHPKMARSWKEPALTRCMSLPGVETVEADQSEFGLRVKEGEALNKKPTRFMVNSEAIRKRLARKCRGDHEHQSLMEGRAKLAERYPPRLCKAMIQGAREHMEQTQQSIMVFMEEDDDEGDLEDALDEEVEAAGGDGVRRMIASPAEEEVERGSDENEEEVPCALSPKEKKMVEKLHKNMGHPSTEAFARALRMARARHEVVRYVKKEFTCELCKEHQKPKPARPTSIPKAYEANQTIGVDIVYMPWTDPTQQVPVLNIVDWGTCFQVLEPVQGLTAEKAWTAFMRGWVRIFGMPKILVVDQGREFLGEFARKGGEHGALIRTIGARAPWQNGRTERHGGVAKAMLRKMIDETVPISEDEWMQCLHHLEATKNRMFNRSGYSPAQRQLGQNVRIPGSLMSDDDIDEAMFRSAASKDMQRSMEIREKAMEAFARYSAEESVKKASRARGRATCTLLPGEVVYVYRKPLPRRSDARVSTRAHVVRSWDGHHDGRKKRLDLDEGRTMEMRPGAGKKSNLRGEELSPTNTQHQERSPAAAGVPMPTEMLDAATRAVINNEQLDGTISRTQGPASFEPTRRRLERMRYQPYNTTLATQQEQEQEEWWDRSRMCWSRTREEFYLKTALESEEPEEDQEEDCQDEWEVKSEEGVQRQWTGFTEFKLKKKATIEDMKDRSKMEAVGTTWNSSKQKEQMVHQRKSLKKVLIDLGYQQSEMDPCTFKYFATGSSGAEELCGIVVVEVDDLLCFGNEQHDGKLKELQQRFHFGKFVQLAEEAEGASFNGRRIKCLPGGGYEIDMTKFVTERLQEVELEKGRCKDKEAAATDKEIADTRAAVGALTWAAKEGRPDCAAGASLLAGSLNRLKIQDIVDLNKIIKETKANSGMSLKIQPIPEEEMCFGVITDAAFANAGNGSSQGGFGILCYEKKLAATGRARGNLLYWRSGKIHRVVSSTLAAETQSLAKGLQELSWSITVYNEISDPKFDLKTWERNAKQRRLEAITKEDIHPSLKQGLCLVDAKSLYDHLAKSTVGTTDDRRTAIEMQVIRQSLAETSTEIRWVRHEQMLVDCLTKRFGNRLPLYKFLESGELNFQDCSQHKVVGICEHVEHSLSLDCSS</sequence>
<dbReference type="InterPro" id="IPR001584">
    <property type="entry name" value="Integrase_cat-core"/>
</dbReference>
<dbReference type="Pfam" id="PF06839">
    <property type="entry name" value="Zn_ribbon_GRF"/>
    <property type="match status" value="1"/>
</dbReference>
<dbReference type="GO" id="GO:0015074">
    <property type="term" value="P:DNA integration"/>
    <property type="evidence" value="ECO:0007669"/>
    <property type="project" value="InterPro"/>
</dbReference>
<evidence type="ECO:0000256" key="1">
    <source>
        <dbReference type="ARBA" id="ARBA00022723"/>
    </source>
</evidence>
<dbReference type="GO" id="GO:0008270">
    <property type="term" value="F:zinc ion binding"/>
    <property type="evidence" value="ECO:0007669"/>
    <property type="project" value="UniProtKB-KW"/>
</dbReference>
<dbReference type="InterPro" id="IPR036397">
    <property type="entry name" value="RNaseH_sf"/>
</dbReference>
<dbReference type="InterPro" id="IPR036875">
    <property type="entry name" value="Znf_CCHC_sf"/>
</dbReference>
<dbReference type="InterPro" id="IPR012337">
    <property type="entry name" value="RNaseH-like_sf"/>
</dbReference>
<dbReference type="EMBL" id="CAMXCT030002760">
    <property type="protein sequence ID" value="CAL4787573.1"/>
    <property type="molecule type" value="Genomic_DNA"/>
</dbReference>
<dbReference type="Pfam" id="PF00098">
    <property type="entry name" value="zf-CCHC"/>
    <property type="match status" value="1"/>
</dbReference>
<dbReference type="GO" id="GO:0003676">
    <property type="term" value="F:nucleic acid binding"/>
    <property type="evidence" value="ECO:0007669"/>
    <property type="project" value="InterPro"/>
</dbReference>
<evidence type="ECO:0000256" key="2">
    <source>
        <dbReference type="ARBA" id="ARBA00022771"/>
    </source>
</evidence>
<evidence type="ECO:0000313" key="11">
    <source>
        <dbReference type="EMBL" id="CAL4787573.1"/>
    </source>
</evidence>
<accession>A0A9P1CZM3</accession>
<keyword evidence="1" id="KW-0479">Metal-binding</keyword>
<dbReference type="InterPro" id="IPR050951">
    <property type="entry name" value="Retrovirus_Pol_polyprotein"/>
</dbReference>
<dbReference type="PROSITE" id="PS50994">
    <property type="entry name" value="INTEGRASE"/>
    <property type="match status" value="1"/>
</dbReference>
<feature type="domain" description="CCHC-type" evidence="7">
    <location>
        <begin position="308"/>
        <end position="322"/>
    </location>
</feature>
<feature type="region of interest" description="Disordered" evidence="6">
    <location>
        <begin position="1440"/>
        <end position="1493"/>
    </location>
</feature>
<dbReference type="EMBL" id="CAMXCT020002760">
    <property type="protein sequence ID" value="CAL1153636.1"/>
    <property type="molecule type" value="Genomic_DNA"/>
</dbReference>
<dbReference type="PROSITE" id="PS50158">
    <property type="entry name" value="ZF_CCHC"/>
    <property type="match status" value="1"/>
</dbReference>
<dbReference type="PROSITE" id="PS51999">
    <property type="entry name" value="ZF_GRF"/>
    <property type="match status" value="1"/>
</dbReference>
<dbReference type="PANTHER" id="PTHR37984">
    <property type="entry name" value="PROTEIN CBG26694"/>
    <property type="match status" value="1"/>
</dbReference>
<dbReference type="Proteomes" id="UP001152797">
    <property type="component" value="Unassembled WGS sequence"/>
</dbReference>
<feature type="compositionally biased region" description="Polar residues" evidence="6">
    <location>
        <begin position="615"/>
        <end position="624"/>
    </location>
</feature>
<name>A0A9P1CZM3_9DINO</name>
<feature type="compositionally biased region" description="Basic and acidic residues" evidence="6">
    <location>
        <begin position="1452"/>
        <end position="1461"/>
    </location>
</feature>
<comment type="caution">
    <text evidence="10">The sequence shown here is derived from an EMBL/GenBank/DDBJ whole genome shotgun (WGS) entry which is preliminary data.</text>
</comment>
<evidence type="ECO:0000256" key="4">
    <source>
        <dbReference type="PROSITE-ProRule" id="PRU00047"/>
    </source>
</evidence>
<evidence type="ECO:0000313" key="12">
    <source>
        <dbReference type="Proteomes" id="UP001152797"/>
    </source>
</evidence>
<evidence type="ECO:0000259" key="9">
    <source>
        <dbReference type="PROSITE" id="PS51999"/>
    </source>
</evidence>
<evidence type="ECO:0000256" key="3">
    <source>
        <dbReference type="ARBA" id="ARBA00022833"/>
    </source>
</evidence>
<feature type="domain" description="GRF-type" evidence="9">
    <location>
        <begin position="645"/>
        <end position="684"/>
    </location>
</feature>
<evidence type="ECO:0000259" key="7">
    <source>
        <dbReference type="PROSITE" id="PS50158"/>
    </source>
</evidence>
<feature type="region of interest" description="Disordered" evidence="6">
    <location>
        <begin position="605"/>
        <end position="624"/>
    </location>
</feature>
<dbReference type="InterPro" id="IPR001878">
    <property type="entry name" value="Znf_CCHC"/>
</dbReference>
<keyword evidence="2 4" id="KW-0863">Zinc-finger</keyword>
<keyword evidence="3" id="KW-0862">Zinc</keyword>
<dbReference type="InterPro" id="IPR010666">
    <property type="entry name" value="Znf_GRF"/>
</dbReference>
<dbReference type="SUPFAM" id="SSF57756">
    <property type="entry name" value="Retrovirus zinc finger-like domains"/>
    <property type="match status" value="1"/>
</dbReference>
<gene>
    <name evidence="10" type="ORF">C1SCF055_LOCUS26392</name>
</gene>
<feature type="domain" description="Integrase catalytic" evidence="8">
    <location>
        <begin position="1177"/>
        <end position="1347"/>
    </location>
</feature>
<keyword evidence="12" id="KW-1185">Reference proteome</keyword>
<protein>
    <submittedName>
        <fullName evidence="11">Ankyrin repeat domain-containing protein 29</fullName>
    </submittedName>
</protein>
<dbReference type="PANTHER" id="PTHR37984:SF5">
    <property type="entry name" value="PROTEIN NYNRIN-LIKE"/>
    <property type="match status" value="1"/>
</dbReference>
<dbReference type="SUPFAM" id="SSF53098">
    <property type="entry name" value="Ribonuclease H-like"/>
    <property type="match status" value="1"/>
</dbReference>
<dbReference type="OrthoDB" id="426808at2759"/>
<evidence type="ECO:0000259" key="8">
    <source>
        <dbReference type="PROSITE" id="PS50994"/>
    </source>
</evidence>
<organism evidence="10">
    <name type="scientific">Cladocopium goreaui</name>
    <dbReference type="NCBI Taxonomy" id="2562237"/>
    <lineage>
        <taxon>Eukaryota</taxon>
        <taxon>Sar</taxon>
        <taxon>Alveolata</taxon>
        <taxon>Dinophyceae</taxon>
        <taxon>Suessiales</taxon>
        <taxon>Symbiodiniaceae</taxon>
        <taxon>Cladocopium</taxon>
    </lineage>
</organism>
<evidence type="ECO:0000256" key="6">
    <source>
        <dbReference type="SAM" id="MobiDB-lite"/>
    </source>
</evidence>
<feature type="coiled-coil region" evidence="5">
    <location>
        <begin position="704"/>
        <end position="748"/>
    </location>
</feature>
<reference evidence="10" key="1">
    <citation type="submission" date="2022-10" db="EMBL/GenBank/DDBJ databases">
        <authorList>
            <person name="Chen Y."/>
            <person name="Dougan E. K."/>
            <person name="Chan C."/>
            <person name="Rhodes N."/>
            <person name="Thang M."/>
        </authorList>
    </citation>
    <scope>NUCLEOTIDE SEQUENCE</scope>
</reference>
<dbReference type="Gene3D" id="4.10.60.10">
    <property type="entry name" value="Zinc finger, CCHC-type"/>
    <property type="match status" value="1"/>
</dbReference>
<evidence type="ECO:0000256" key="5">
    <source>
        <dbReference type="SAM" id="Coils"/>
    </source>
</evidence>
<dbReference type="Gene3D" id="3.30.420.10">
    <property type="entry name" value="Ribonuclease H-like superfamily/Ribonuclease H"/>
    <property type="match status" value="1"/>
</dbReference>
<dbReference type="SMART" id="SM00343">
    <property type="entry name" value="ZnF_C2HC"/>
    <property type="match status" value="1"/>
</dbReference>